<protein>
    <submittedName>
        <fullName evidence="2">Uncharacterized protein</fullName>
    </submittedName>
</protein>
<feature type="compositionally biased region" description="Basic residues" evidence="1">
    <location>
        <begin position="82"/>
        <end position="93"/>
    </location>
</feature>
<keyword evidence="3" id="KW-1185">Reference proteome</keyword>
<sequence>MLEIEKKRKKKKNFSLPRALTTGDRIFKGDNPPSACSRVTTTEPEMTLDRTPRVFHSSFPPAREWTPQLGYASRIRQEISQRSRHHGRLKWSLKSRGSGASCTSRTPTPQLSIRTQLCGGVEEIST</sequence>
<evidence type="ECO:0000256" key="1">
    <source>
        <dbReference type="SAM" id="MobiDB-lite"/>
    </source>
</evidence>
<proteinExistence type="predicted"/>
<dbReference type="AlphaFoldDB" id="A0AAV4IRX0"/>
<comment type="caution">
    <text evidence="2">The sequence shown here is derived from an EMBL/GenBank/DDBJ whole genome shotgun (WGS) entry which is preliminary data.</text>
</comment>
<evidence type="ECO:0000313" key="2">
    <source>
        <dbReference type="EMBL" id="GFS11256.1"/>
    </source>
</evidence>
<feature type="compositionally biased region" description="Polar residues" evidence="1">
    <location>
        <begin position="98"/>
        <end position="108"/>
    </location>
</feature>
<feature type="region of interest" description="Disordered" evidence="1">
    <location>
        <begin position="23"/>
        <end position="45"/>
    </location>
</feature>
<accession>A0AAV4IRX0</accession>
<dbReference type="Proteomes" id="UP000762676">
    <property type="component" value="Unassembled WGS sequence"/>
</dbReference>
<feature type="region of interest" description="Disordered" evidence="1">
    <location>
        <begin position="80"/>
        <end position="108"/>
    </location>
</feature>
<reference evidence="2 3" key="1">
    <citation type="journal article" date="2021" name="Elife">
        <title>Chloroplast acquisition without the gene transfer in kleptoplastic sea slugs, Plakobranchus ocellatus.</title>
        <authorList>
            <person name="Maeda T."/>
            <person name="Takahashi S."/>
            <person name="Yoshida T."/>
            <person name="Shimamura S."/>
            <person name="Takaki Y."/>
            <person name="Nagai Y."/>
            <person name="Toyoda A."/>
            <person name="Suzuki Y."/>
            <person name="Arimoto A."/>
            <person name="Ishii H."/>
            <person name="Satoh N."/>
            <person name="Nishiyama T."/>
            <person name="Hasebe M."/>
            <person name="Maruyama T."/>
            <person name="Minagawa J."/>
            <person name="Obokata J."/>
            <person name="Shigenobu S."/>
        </authorList>
    </citation>
    <scope>NUCLEOTIDE SEQUENCE [LARGE SCALE GENOMIC DNA]</scope>
</reference>
<evidence type="ECO:0000313" key="3">
    <source>
        <dbReference type="Proteomes" id="UP000762676"/>
    </source>
</evidence>
<dbReference type="EMBL" id="BMAT01009661">
    <property type="protein sequence ID" value="GFS11256.1"/>
    <property type="molecule type" value="Genomic_DNA"/>
</dbReference>
<gene>
    <name evidence="2" type="ORF">ElyMa_004830300</name>
</gene>
<organism evidence="2 3">
    <name type="scientific">Elysia marginata</name>
    <dbReference type="NCBI Taxonomy" id="1093978"/>
    <lineage>
        <taxon>Eukaryota</taxon>
        <taxon>Metazoa</taxon>
        <taxon>Spiralia</taxon>
        <taxon>Lophotrochozoa</taxon>
        <taxon>Mollusca</taxon>
        <taxon>Gastropoda</taxon>
        <taxon>Heterobranchia</taxon>
        <taxon>Euthyneura</taxon>
        <taxon>Panpulmonata</taxon>
        <taxon>Sacoglossa</taxon>
        <taxon>Placobranchoidea</taxon>
        <taxon>Plakobranchidae</taxon>
        <taxon>Elysia</taxon>
    </lineage>
</organism>
<name>A0AAV4IRX0_9GAST</name>